<accession>A0ABY2TIA9</accession>
<dbReference type="EMBL" id="NXLY01000008">
    <property type="protein sequence ID" value="TKX33841.1"/>
    <property type="molecule type" value="Genomic_DNA"/>
</dbReference>
<dbReference type="InterPro" id="IPR013785">
    <property type="entry name" value="Aldolase_TIM"/>
</dbReference>
<dbReference type="PANTHER" id="PTHR42849:SF1">
    <property type="entry name" value="N-ACETYLNEURAMINATE LYASE"/>
    <property type="match status" value="1"/>
</dbReference>
<dbReference type="Pfam" id="PF00701">
    <property type="entry name" value="DHDPS"/>
    <property type="match status" value="1"/>
</dbReference>
<name>A0ABY2TIA9_9BACT</name>
<evidence type="ECO:0000256" key="1">
    <source>
        <dbReference type="ARBA" id="ARBA00023239"/>
    </source>
</evidence>
<keyword evidence="2" id="KW-0704">Schiff base</keyword>
<dbReference type="RefSeq" id="WP_137623917.1">
    <property type="nucleotide sequence ID" value="NZ_NXLY01000008.1"/>
</dbReference>
<dbReference type="PANTHER" id="PTHR42849">
    <property type="entry name" value="N-ACETYLNEURAMINATE LYASE"/>
    <property type="match status" value="1"/>
</dbReference>
<protein>
    <submittedName>
        <fullName evidence="4">Dihydrodipicolinate synthase family protein</fullName>
    </submittedName>
</protein>
<dbReference type="PRINTS" id="PR00146">
    <property type="entry name" value="DHPICSNTHASE"/>
</dbReference>
<dbReference type="Gene3D" id="3.20.20.70">
    <property type="entry name" value="Aldolase class I"/>
    <property type="match status" value="1"/>
</dbReference>
<evidence type="ECO:0000313" key="4">
    <source>
        <dbReference type="EMBL" id="TKX33841.1"/>
    </source>
</evidence>
<reference evidence="4 5" key="1">
    <citation type="submission" date="2018-05" db="EMBL/GenBank/DDBJ databases">
        <title>Novel Campyloabacter and Helicobacter Species and Strains.</title>
        <authorList>
            <person name="Mannion A.J."/>
            <person name="Shen Z."/>
            <person name="Fox J.G."/>
        </authorList>
    </citation>
    <scope>NUCLEOTIDE SEQUENCE [LARGE SCALE GENOMIC DNA]</scope>
    <source>
        <strain evidence="5">MIT10-5678</strain>
    </source>
</reference>
<evidence type="ECO:0000313" key="5">
    <source>
        <dbReference type="Proteomes" id="UP000309584"/>
    </source>
</evidence>
<gene>
    <name evidence="4" type="ORF">CQA75_04905</name>
</gene>
<dbReference type="Proteomes" id="UP000309584">
    <property type="component" value="Unassembled WGS sequence"/>
</dbReference>
<keyword evidence="5" id="KW-1185">Reference proteome</keyword>
<evidence type="ECO:0000256" key="3">
    <source>
        <dbReference type="PIRNR" id="PIRNR001365"/>
    </source>
</evidence>
<dbReference type="InterPro" id="IPR020625">
    <property type="entry name" value="Schiff_base-form_aldolases_AS"/>
</dbReference>
<dbReference type="CDD" id="cd00408">
    <property type="entry name" value="DHDPS-like"/>
    <property type="match status" value="1"/>
</dbReference>
<dbReference type="PROSITE" id="PS00666">
    <property type="entry name" value="DHDPS_2"/>
    <property type="match status" value="1"/>
</dbReference>
<dbReference type="SUPFAM" id="SSF51569">
    <property type="entry name" value="Aldolase"/>
    <property type="match status" value="1"/>
</dbReference>
<proteinExistence type="inferred from homology"/>
<sequence length="302" mass="33669">MGILKGTLPALLTPYSSDGMINEKEFIRYCEFGIDKGLDGLFCNGSAGDSQALSIEAQVQLMKLSKDASKGRVPIITGITSSVYKNTIVLSEEAYRLGLDALLLAMPYYYKFDEETLFEYIKDLALKVKLPLYIYNIPLFAPALSLNLIEKISKLNNIAGIKDSSGDALLLNHILDMVPKNFDVFVGREEIYAEALFLGAKGSMTSIGGIFPELMSEIYKTMNDKKYERALLIQKSLLKVIRFGMSISFPMGFALLLKARGFEFSNATIHPLSSSTKEKLDMCFDKAKELIKTLEKETDIRL</sequence>
<keyword evidence="1 3" id="KW-0456">Lyase</keyword>
<comment type="similarity">
    <text evidence="3">Belongs to the DapA family.</text>
</comment>
<comment type="caution">
    <text evidence="4">The sequence shown here is derived from an EMBL/GenBank/DDBJ whole genome shotgun (WGS) entry which is preliminary data.</text>
</comment>
<dbReference type="InterPro" id="IPR002220">
    <property type="entry name" value="DapA-like"/>
</dbReference>
<dbReference type="SMART" id="SM01130">
    <property type="entry name" value="DHDPS"/>
    <property type="match status" value="1"/>
</dbReference>
<dbReference type="PIRSF" id="PIRSF001365">
    <property type="entry name" value="DHDPS"/>
    <property type="match status" value="1"/>
</dbReference>
<evidence type="ECO:0000256" key="2">
    <source>
        <dbReference type="ARBA" id="ARBA00023270"/>
    </source>
</evidence>
<organism evidence="4 5">
    <name type="scientific">Campylobacter taeniopygiae</name>
    <dbReference type="NCBI Taxonomy" id="2510188"/>
    <lineage>
        <taxon>Bacteria</taxon>
        <taxon>Pseudomonadati</taxon>
        <taxon>Campylobacterota</taxon>
        <taxon>Epsilonproteobacteria</taxon>
        <taxon>Campylobacterales</taxon>
        <taxon>Campylobacteraceae</taxon>
        <taxon>Campylobacter</taxon>
    </lineage>
</organism>